<name>A0A5S9PRZ1_9GAMM</name>
<gene>
    <name evidence="2" type="ORF">IHBHHGIJ_03037</name>
    <name evidence="1" type="ORF">KFEGEMFD_02410</name>
</gene>
<dbReference type="AlphaFoldDB" id="A0A5S9PRZ1"/>
<evidence type="ECO:0000313" key="3">
    <source>
        <dbReference type="Proteomes" id="UP000435877"/>
    </source>
</evidence>
<sequence>MYSPINPKVEALAFMLAQHFQSPFPDGLVMRLGEGWEGNNIEAISSWRRAHEEMTGGRLFIDESTCDAHLEKSVTDTIEETANRLSQHLQDQVEQIWNRQRCPFPSPQPFMPPVKLTQTECIKMAHALLEILAGGLPLTTLEHHCLISLPGEGDASHRLAHWIDEQAAQYVYHPSELTLPLAHDLVSSLFNDFYP</sequence>
<accession>A0A5S9PRZ1</accession>
<dbReference type="Proteomes" id="UP000435877">
    <property type="component" value="Unassembled WGS sequence"/>
</dbReference>
<keyword evidence="3" id="KW-1185">Reference proteome</keyword>
<evidence type="ECO:0000313" key="1">
    <source>
        <dbReference type="EMBL" id="CAA0107077.1"/>
    </source>
</evidence>
<organism evidence="1 4">
    <name type="scientific">Zhongshania aliphaticivorans</name>
    <dbReference type="NCBI Taxonomy" id="1470434"/>
    <lineage>
        <taxon>Bacteria</taxon>
        <taxon>Pseudomonadati</taxon>
        <taxon>Pseudomonadota</taxon>
        <taxon>Gammaproteobacteria</taxon>
        <taxon>Cellvibrionales</taxon>
        <taxon>Spongiibacteraceae</taxon>
        <taxon>Zhongshania</taxon>
    </lineage>
</organism>
<dbReference type="RefSeq" id="WP_159269733.1">
    <property type="nucleotide sequence ID" value="NZ_CACSIK010000002.1"/>
</dbReference>
<protein>
    <submittedName>
        <fullName evidence="1">Uncharacterized protein</fullName>
    </submittedName>
</protein>
<evidence type="ECO:0000313" key="2">
    <source>
        <dbReference type="EMBL" id="CAA0107192.1"/>
    </source>
</evidence>
<dbReference type="EMBL" id="CACSIM010000003">
    <property type="protein sequence ID" value="CAA0107077.1"/>
    <property type="molecule type" value="Genomic_DNA"/>
</dbReference>
<dbReference type="Proteomes" id="UP000439591">
    <property type="component" value="Unassembled WGS sequence"/>
</dbReference>
<proteinExistence type="predicted"/>
<evidence type="ECO:0000313" key="4">
    <source>
        <dbReference type="Proteomes" id="UP000439591"/>
    </source>
</evidence>
<dbReference type="EMBL" id="CACSIK010000002">
    <property type="protein sequence ID" value="CAA0107192.1"/>
    <property type="molecule type" value="Genomic_DNA"/>
</dbReference>
<reference evidence="3 4" key="1">
    <citation type="submission" date="2019-11" db="EMBL/GenBank/DDBJ databases">
        <authorList>
            <person name="Holert J."/>
        </authorList>
    </citation>
    <scope>NUCLEOTIDE SEQUENCE [LARGE SCALE GENOMIC DNA]</scope>
    <source>
        <strain evidence="1">BC3_2A</strain>
        <strain evidence="2">SB11_1A</strain>
    </source>
</reference>